<keyword evidence="1" id="KW-0812">Transmembrane</keyword>
<accession>A0ABT9NX86</accession>
<organism evidence="2 3">
    <name type="scientific">Kineosporia succinea</name>
    <dbReference type="NCBI Taxonomy" id="84632"/>
    <lineage>
        <taxon>Bacteria</taxon>
        <taxon>Bacillati</taxon>
        <taxon>Actinomycetota</taxon>
        <taxon>Actinomycetes</taxon>
        <taxon>Kineosporiales</taxon>
        <taxon>Kineosporiaceae</taxon>
        <taxon>Kineosporia</taxon>
    </lineage>
</organism>
<feature type="transmembrane region" description="Helical" evidence="1">
    <location>
        <begin position="33"/>
        <end position="54"/>
    </location>
</feature>
<dbReference type="RefSeq" id="WP_307238413.1">
    <property type="nucleotide sequence ID" value="NZ_JAUSQZ010000001.1"/>
</dbReference>
<dbReference type="EMBL" id="JAUSQZ010000001">
    <property type="protein sequence ID" value="MDP9825040.1"/>
    <property type="molecule type" value="Genomic_DNA"/>
</dbReference>
<keyword evidence="1" id="KW-0472">Membrane</keyword>
<name>A0ABT9NX86_9ACTN</name>
<evidence type="ECO:0000256" key="1">
    <source>
        <dbReference type="SAM" id="Phobius"/>
    </source>
</evidence>
<reference evidence="2 3" key="1">
    <citation type="submission" date="2023-07" db="EMBL/GenBank/DDBJ databases">
        <title>Sequencing the genomes of 1000 actinobacteria strains.</title>
        <authorList>
            <person name="Klenk H.-P."/>
        </authorList>
    </citation>
    <scope>NUCLEOTIDE SEQUENCE [LARGE SCALE GENOMIC DNA]</scope>
    <source>
        <strain evidence="2 3">DSM 44388</strain>
    </source>
</reference>
<gene>
    <name evidence="2" type="ORF">J2S57_000789</name>
</gene>
<comment type="caution">
    <text evidence="2">The sequence shown here is derived from an EMBL/GenBank/DDBJ whole genome shotgun (WGS) entry which is preliminary data.</text>
</comment>
<keyword evidence="3" id="KW-1185">Reference proteome</keyword>
<sequence length="186" mass="19363">MGGSDQPADPNDSDDLFTANTGRRPVIPVQLQYFAVAVTAVGLGVTTLWLAGYLGERRPSGRAPTVPVERAHPVQGLTEPGADGDRGPQTLGTQIATTAERTSVSLTLDDPPADGGVCVGVLWAGNEAVPIGAPACFTAAGQTRVLVPSLAPGTRFRLVWYRPGSEGADRHWAGTLRFNGEMTDAA</sequence>
<evidence type="ECO:0000313" key="3">
    <source>
        <dbReference type="Proteomes" id="UP001235712"/>
    </source>
</evidence>
<proteinExistence type="predicted"/>
<keyword evidence="1" id="KW-1133">Transmembrane helix</keyword>
<dbReference type="Proteomes" id="UP001235712">
    <property type="component" value="Unassembled WGS sequence"/>
</dbReference>
<protein>
    <recommendedName>
        <fullName evidence="4">DUF2914 domain-containing protein</fullName>
    </recommendedName>
</protein>
<evidence type="ECO:0000313" key="2">
    <source>
        <dbReference type="EMBL" id="MDP9825040.1"/>
    </source>
</evidence>
<evidence type="ECO:0008006" key="4">
    <source>
        <dbReference type="Google" id="ProtNLM"/>
    </source>
</evidence>